<evidence type="ECO:0000313" key="14">
    <source>
        <dbReference type="Proteomes" id="UP001347796"/>
    </source>
</evidence>
<evidence type="ECO:0000256" key="4">
    <source>
        <dbReference type="ARBA" id="ARBA00022448"/>
    </source>
</evidence>
<dbReference type="AlphaFoldDB" id="A0AAN8PVF4"/>
<keyword evidence="5" id="KW-0963">Cytoplasm</keyword>
<gene>
    <name evidence="13" type="ORF">SNE40_010994</name>
</gene>
<dbReference type="Gene3D" id="3.30.1520.10">
    <property type="entry name" value="Phox-like domain"/>
    <property type="match status" value="1"/>
</dbReference>
<feature type="domain" description="PX" evidence="12">
    <location>
        <begin position="13"/>
        <end position="130"/>
    </location>
</feature>
<proteinExistence type="inferred from homology"/>
<dbReference type="InterPro" id="IPR001683">
    <property type="entry name" value="PX_dom"/>
</dbReference>
<dbReference type="EMBL" id="JAZGQO010000007">
    <property type="protein sequence ID" value="KAK6183524.1"/>
    <property type="molecule type" value="Genomic_DNA"/>
</dbReference>
<feature type="region of interest" description="Disordered" evidence="11">
    <location>
        <begin position="214"/>
        <end position="240"/>
    </location>
</feature>
<keyword evidence="4" id="KW-0813">Transport</keyword>
<evidence type="ECO:0000256" key="10">
    <source>
        <dbReference type="ARBA" id="ARBA00029433"/>
    </source>
</evidence>
<dbReference type="SMART" id="SM00312">
    <property type="entry name" value="PX"/>
    <property type="match status" value="1"/>
</dbReference>
<dbReference type="PANTHER" id="PTHR46209:SF3">
    <property type="entry name" value="PX DOMAIN-CONTAINING PROTEIN"/>
    <property type="match status" value="1"/>
</dbReference>
<comment type="similarity">
    <text evidence="3">Belongs to the sorting nexin family.</text>
</comment>
<evidence type="ECO:0000256" key="7">
    <source>
        <dbReference type="ARBA" id="ARBA00022927"/>
    </source>
</evidence>
<evidence type="ECO:0000256" key="2">
    <source>
        <dbReference type="ARBA" id="ARBA00004496"/>
    </source>
</evidence>
<dbReference type="PROSITE" id="PS50195">
    <property type="entry name" value="PX"/>
    <property type="match status" value="1"/>
</dbReference>
<dbReference type="PANTHER" id="PTHR46209">
    <property type="entry name" value="PX DOMAIN-CONTAINING PROTEIN"/>
    <property type="match status" value="1"/>
</dbReference>
<evidence type="ECO:0000313" key="13">
    <source>
        <dbReference type="EMBL" id="KAK6183524.1"/>
    </source>
</evidence>
<dbReference type="GO" id="GO:0005768">
    <property type="term" value="C:endosome"/>
    <property type="evidence" value="ECO:0007669"/>
    <property type="project" value="UniProtKB-SubCell"/>
</dbReference>
<accession>A0AAN8PVF4</accession>
<keyword evidence="9" id="KW-0472">Membrane</keyword>
<dbReference type="GO" id="GO:0016050">
    <property type="term" value="P:vesicle organization"/>
    <property type="evidence" value="ECO:0007669"/>
    <property type="project" value="TreeGrafter"/>
</dbReference>
<dbReference type="Pfam" id="PF00787">
    <property type="entry name" value="PX"/>
    <property type="match status" value="1"/>
</dbReference>
<keyword evidence="6" id="KW-0967">Endosome</keyword>
<sequence>MNKTKRVRFLGMLPEIKVLNPRTHNTWEEGRYATYDIHIQTDNKAYRLQTSCSARRYSEFLWLRKKMKTHHPSIKCPPLPPKRYFWNTFGRDFLEERRKGLEDYLNKLQNEMLYLSDVSFHLFVQTSLTTEDIDSFLNGDLSEDDLNQVWLMGGNKPRQNNHGSQLHISTSCPDQLKYLGGSDGDDTLSPDSNHSEGLSRFGNALSSSWLDIPETTSESSDCNSIDSGEDNSSASDKTNTVIVHKPTVQGNSLFYKLGFGRSQTSPAFSINSINDK</sequence>
<dbReference type="InterPro" id="IPR036871">
    <property type="entry name" value="PX_dom_sf"/>
</dbReference>
<evidence type="ECO:0000259" key="12">
    <source>
        <dbReference type="PROSITE" id="PS50195"/>
    </source>
</evidence>
<evidence type="ECO:0000256" key="6">
    <source>
        <dbReference type="ARBA" id="ARBA00022753"/>
    </source>
</evidence>
<keyword evidence="14" id="KW-1185">Reference proteome</keyword>
<evidence type="ECO:0000256" key="8">
    <source>
        <dbReference type="ARBA" id="ARBA00023121"/>
    </source>
</evidence>
<dbReference type="GO" id="GO:1901981">
    <property type="term" value="F:phosphatidylinositol phosphate binding"/>
    <property type="evidence" value="ECO:0007669"/>
    <property type="project" value="TreeGrafter"/>
</dbReference>
<name>A0AAN8PVF4_PATCE</name>
<evidence type="ECO:0000256" key="5">
    <source>
        <dbReference type="ARBA" id="ARBA00022490"/>
    </source>
</evidence>
<dbReference type="Proteomes" id="UP001347796">
    <property type="component" value="Unassembled WGS sequence"/>
</dbReference>
<evidence type="ECO:0000256" key="1">
    <source>
        <dbReference type="ARBA" id="ARBA00004177"/>
    </source>
</evidence>
<dbReference type="SUPFAM" id="SSF64268">
    <property type="entry name" value="PX domain"/>
    <property type="match status" value="1"/>
</dbReference>
<keyword evidence="8" id="KW-0446">Lipid-binding</keyword>
<dbReference type="InterPro" id="IPR043544">
    <property type="entry name" value="SNX10/11"/>
</dbReference>
<keyword evidence="7" id="KW-0653">Protein transport</keyword>
<protein>
    <recommendedName>
        <fullName evidence="12">PX domain-containing protein</fullName>
    </recommendedName>
</protein>
<evidence type="ECO:0000256" key="11">
    <source>
        <dbReference type="SAM" id="MobiDB-lite"/>
    </source>
</evidence>
<organism evidence="13 14">
    <name type="scientific">Patella caerulea</name>
    <name type="common">Rayed Mediterranean limpet</name>
    <dbReference type="NCBI Taxonomy" id="87958"/>
    <lineage>
        <taxon>Eukaryota</taxon>
        <taxon>Metazoa</taxon>
        <taxon>Spiralia</taxon>
        <taxon>Lophotrochozoa</taxon>
        <taxon>Mollusca</taxon>
        <taxon>Gastropoda</taxon>
        <taxon>Patellogastropoda</taxon>
        <taxon>Patelloidea</taxon>
        <taxon>Patellidae</taxon>
        <taxon>Patella</taxon>
    </lineage>
</organism>
<reference evidence="13 14" key="1">
    <citation type="submission" date="2024-01" db="EMBL/GenBank/DDBJ databases">
        <title>The genome of the rayed Mediterranean limpet Patella caerulea (Linnaeus, 1758).</title>
        <authorList>
            <person name="Anh-Thu Weber A."/>
            <person name="Halstead-Nussloch G."/>
        </authorList>
    </citation>
    <scope>NUCLEOTIDE SEQUENCE [LARGE SCALE GENOMIC DNA]</scope>
    <source>
        <strain evidence="13">AATW-2023a</strain>
        <tissue evidence="13">Whole specimen</tissue>
    </source>
</reference>
<dbReference type="GO" id="GO:0006886">
    <property type="term" value="P:intracellular protein transport"/>
    <property type="evidence" value="ECO:0007669"/>
    <property type="project" value="InterPro"/>
</dbReference>
<evidence type="ECO:0000256" key="9">
    <source>
        <dbReference type="ARBA" id="ARBA00023136"/>
    </source>
</evidence>
<comment type="subcellular location">
    <subcellularLocation>
        <location evidence="2">Cytoplasm</location>
    </subcellularLocation>
    <subcellularLocation>
        <location evidence="10">Endomembrane system</location>
        <topology evidence="10">Peripheral membrane protein</topology>
        <orientation evidence="10">Cytoplasmic side</orientation>
    </subcellularLocation>
    <subcellularLocation>
        <location evidence="1">Endosome</location>
    </subcellularLocation>
</comment>
<comment type="caution">
    <text evidence="13">The sequence shown here is derived from an EMBL/GenBank/DDBJ whole genome shotgun (WGS) entry which is preliminary data.</text>
</comment>
<evidence type="ECO:0000256" key="3">
    <source>
        <dbReference type="ARBA" id="ARBA00010883"/>
    </source>
</evidence>